<dbReference type="CDD" id="cd04584">
    <property type="entry name" value="CBS_pair_AcuB_like"/>
    <property type="match status" value="1"/>
</dbReference>
<dbReference type="SUPFAM" id="SSF54631">
    <property type="entry name" value="CBS-domain pair"/>
    <property type="match status" value="1"/>
</dbReference>
<dbReference type="Proteomes" id="UP000019102">
    <property type="component" value="Unassembled WGS sequence"/>
</dbReference>
<feature type="domain" description="CBS" evidence="3">
    <location>
        <begin position="7"/>
        <end position="63"/>
    </location>
</feature>
<dbReference type="EMBL" id="BAVS01000008">
    <property type="protein sequence ID" value="GAE92923.1"/>
    <property type="molecule type" value="Genomic_DNA"/>
</dbReference>
<keyword evidence="1 2" id="KW-0129">CBS domain</keyword>
<proteinExistence type="predicted"/>
<feature type="domain" description="CBS" evidence="3">
    <location>
        <begin position="79"/>
        <end position="138"/>
    </location>
</feature>
<dbReference type="InterPro" id="IPR045865">
    <property type="entry name" value="ACT-like_dom_sf"/>
</dbReference>
<dbReference type="OrthoDB" id="9781631at2"/>
<dbReference type="eggNOG" id="COG3448">
    <property type="taxonomic scope" value="Bacteria"/>
</dbReference>
<sequence>MLVKDIMKTDVITLTANATVEEALHLLQKNHIRHIPIINESNHVIGIISDRDVRDASPSFLEEHNNRGGILTRTIKEIMSTPVVTTHPYEFFEEVASIFYQKEFACLPVVRDKQLVGIVTEKDMLYAFIQLTGTHSPSTQLEIKVPDQIGGVLSDVCQYFTKRNIKIVSVYSYPDPPKDVVYKILVFRIQTMNPMPVVKDFQNTDYQILYPYWEDNHEF</sequence>
<dbReference type="InterPro" id="IPR000644">
    <property type="entry name" value="CBS_dom"/>
</dbReference>
<keyword evidence="5" id="KW-1185">Reference proteome</keyword>
<reference evidence="4 5" key="1">
    <citation type="journal article" date="2014" name="Genome Announc.">
        <title>Draft Genome Sequence of the Boron-Tolerant and Moderately Halotolerant Bacterium Gracilibacillus boraciitolerans JCM 21714T.</title>
        <authorList>
            <person name="Ahmed I."/>
            <person name="Oshima K."/>
            <person name="Suda W."/>
            <person name="Kitamura K."/>
            <person name="Iida T."/>
            <person name="Ohmori Y."/>
            <person name="Fujiwara T."/>
            <person name="Hattori M."/>
            <person name="Ohkuma M."/>
        </authorList>
    </citation>
    <scope>NUCLEOTIDE SEQUENCE [LARGE SCALE GENOMIC DNA]</scope>
    <source>
        <strain evidence="4 5">JCM 21714</strain>
    </source>
</reference>
<dbReference type="Pfam" id="PF00571">
    <property type="entry name" value="CBS"/>
    <property type="match status" value="2"/>
</dbReference>
<dbReference type="SMART" id="SM00116">
    <property type="entry name" value="CBS"/>
    <property type="match status" value="2"/>
</dbReference>
<dbReference type="AlphaFoldDB" id="W4VJF0"/>
<name>W4VJF0_9BACI</name>
<organism evidence="4 5">
    <name type="scientific">Gracilibacillus boraciitolerans JCM 21714</name>
    <dbReference type="NCBI Taxonomy" id="1298598"/>
    <lineage>
        <taxon>Bacteria</taxon>
        <taxon>Bacillati</taxon>
        <taxon>Bacillota</taxon>
        <taxon>Bacilli</taxon>
        <taxon>Bacillales</taxon>
        <taxon>Bacillaceae</taxon>
        <taxon>Gracilibacillus</taxon>
    </lineage>
</organism>
<evidence type="ECO:0000256" key="1">
    <source>
        <dbReference type="ARBA" id="ARBA00023122"/>
    </source>
</evidence>
<evidence type="ECO:0000256" key="2">
    <source>
        <dbReference type="PROSITE-ProRule" id="PRU00703"/>
    </source>
</evidence>
<dbReference type="InterPro" id="IPR046342">
    <property type="entry name" value="CBS_dom_sf"/>
</dbReference>
<gene>
    <name evidence="4" type="ORF">JCM21714_1946</name>
</gene>
<evidence type="ECO:0000259" key="3">
    <source>
        <dbReference type="PROSITE" id="PS51371"/>
    </source>
</evidence>
<dbReference type="InterPro" id="IPR051257">
    <property type="entry name" value="Diverse_CBS-Domain"/>
</dbReference>
<evidence type="ECO:0000313" key="4">
    <source>
        <dbReference type="EMBL" id="GAE92923.1"/>
    </source>
</evidence>
<dbReference type="PANTHER" id="PTHR43080">
    <property type="entry name" value="CBS DOMAIN-CONTAINING PROTEIN CBSX3, MITOCHONDRIAL"/>
    <property type="match status" value="1"/>
</dbReference>
<dbReference type="PROSITE" id="PS51371">
    <property type="entry name" value="CBS"/>
    <property type="match status" value="2"/>
</dbReference>
<dbReference type="STRING" id="1298598.JCM21714_1946"/>
<protein>
    <submittedName>
        <fullName evidence="4">CBS domain protein AcuB</fullName>
    </submittedName>
</protein>
<comment type="caution">
    <text evidence="4">The sequence shown here is derived from an EMBL/GenBank/DDBJ whole genome shotgun (WGS) entry which is preliminary data.</text>
</comment>
<evidence type="ECO:0000313" key="5">
    <source>
        <dbReference type="Proteomes" id="UP000019102"/>
    </source>
</evidence>
<dbReference type="PANTHER" id="PTHR43080:SF2">
    <property type="entry name" value="CBS DOMAIN-CONTAINING PROTEIN"/>
    <property type="match status" value="1"/>
</dbReference>
<accession>W4VJF0</accession>
<dbReference type="Gene3D" id="3.10.580.10">
    <property type="entry name" value="CBS-domain"/>
    <property type="match status" value="1"/>
</dbReference>
<dbReference type="SUPFAM" id="SSF55021">
    <property type="entry name" value="ACT-like"/>
    <property type="match status" value="1"/>
</dbReference>
<dbReference type="RefSeq" id="WP_035722974.1">
    <property type="nucleotide sequence ID" value="NZ_BAVS01000008.1"/>
</dbReference>